<evidence type="ECO:0000259" key="1">
    <source>
        <dbReference type="SMART" id="SM00331"/>
    </source>
</evidence>
<dbReference type="STRING" id="335543.Sfum_1847"/>
<dbReference type="SMART" id="SM00331">
    <property type="entry name" value="PP2C_SIG"/>
    <property type="match status" value="1"/>
</dbReference>
<dbReference type="InterPro" id="IPR001932">
    <property type="entry name" value="PPM-type_phosphatase-like_dom"/>
</dbReference>
<organism evidence="2 3">
    <name type="scientific">Syntrophobacter fumaroxidans (strain DSM 10017 / MPOB)</name>
    <dbReference type="NCBI Taxonomy" id="335543"/>
    <lineage>
        <taxon>Bacteria</taxon>
        <taxon>Pseudomonadati</taxon>
        <taxon>Thermodesulfobacteriota</taxon>
        <taxon>Syntrophobacteria</taxon>
        <taxon>Syntrophobacterales</taxon>
        <taxon>Syntrophobacteraceae</taxon>
        <taxon>Syntrophobacter</taxon>
    </lineage>
</organism>
<dbReference type="InParanoid" id="A0LJD0"/>
<dbReference type="InterPro" id="IPR036457">
    <property type="entry name" value="PPM-type-like_dom_sf"/>
</dbReference>
<name>A0LJD0_SYNFM</name>
<accession>A0LJD0</accession>
<keyword evidence="3" id="KW-1185">Reference proteome</keyword>
<dbReference type="Proteomes" id="UP000001784">
    <property type="component" value="Chromosome"/>
</dbReference>
<dbReference type="RefSeq" id="WP_011698702.1">
    <property type="nucleotide sequence ID" value="NC_008554.1"/>
</dbReference>
<dbReference type="AlphaFoldDB" id="A0LJD0"/>
<dbReference type="HOGENOM" id="CLU_703441_0_0_7"/>
<dbReference type="SUPFAM" id="SSF81606">
    <property type="entry name" value="PP2C-like"/>
    <property type="match status" value="1"/>
</dbReference>
<dbReference type="Gene3D" id="3.60.40.10">
    <property type="entry name" value="PPM-type phosphatase domain"/>
    <property type="match status" value="1"/>
</dbReference>
<evidence type="ECO:0000313" key="2">
    <source>
        <dbReference type="EMBL" id="ABK17532.1"/>
    </source>
</evidence>
<evidence type="ECO:0000313" key="3">
    <source>
        <dbReference type="Proteomes" id="UP000001784"/>
    </source>
</evidence>
<reference evidence="2 3" key="1">
    <citation type="submission" date="2006-10" db="EMBL/GenBank/DDBJ databases">
        <title>Complete sequence of Syntrophobacter fumaroxidans MPOB.</title>
        <authorList>
            <consortium name="US DOE Joint Genome Institute"/>
            <person name="Copeland A."/>
            <person name="Lucas S."/>
            <person name="Lapidus A."/>
            <person name="Barry K."/>
            <person name="Detter J.C."/>
            <person name="Glavina del Rio T."/>
            <person name="Hammon N."/>
            <person name="Israni S."/>
            <person name="Pitluck S."/>
            <person name="Goltsman E.G."/>
            <person name="Martinez M."/>
            <person name="Schmutz J."/>
            <person name="Larimer F."/>
            <person name="Land M."/>
            <person name="Hauser L."/>
            <person name="Kyrpides N."/>
            <person name="Kim E."/>
            <person name="Boone D.R."/>
            <person name="Brockman F."/>
            <person name="Culley D."/>
            <person name="Ferry J."/>
            <person name="Gunsalus R."/>
            <person name="McInerney M.J."/>
            <person name="Morrison M."/>
            <person name="Plugge C."/>
            <person name="Rohlin L."/>
            <person name="Scholten J."/>
            <person name="Sieber J."/>
            <person name="Stams A.J.M."/>
            <person name="Worm P."/>
            <person name="Henstra A.M."/>
            <person name="Richardson P."/>
        </authorList>
    </citation>
    <scope>NUCLEOTIDE SEQUENCE [LARGE SCALE GENOMIC DNA]</scope>
    <source>
        <strain evidence="3">DSM 10017 / MPOB</strain>
    </source>
</reference>
<dbReference type="eggNOG" id="COG2208">
    <property type="taxonomic scope" value="Bacteria"/>
</dbReference>
<proteinExistence type="predicted"/>
<gene>
    <name evidence="2" type="ordered locus">Sfum_1847</name>
</gene>
<dbReference type="Pfam" id="PF07228">
    <property type="entry name" value="SpoIIE"/>
    <property type="match status" value="1"/>
</dbReference>
<protein>
    <submittedName>
        <fullName evidence="2">Stage II sporulation E family protein</fullName>
    </submittedName>
</protein>
<dbReference type="KEGG" id="sfu:Sfum_1847"/>
<feature type="domain" description="PPM-type phosphatase" evidence="1">
    <location>
        <begin position="9"/>
        <end position="231"/>
    </location>
</feature>
<sequence>MMKPLRNFFLDIDYYQYCKHRQYVAGDVFLSHKLKEDNRFIAVLSDGLGSGIKASVLATLTATMALKYISNYADIRETAEVIMDTLPVCSVRKISYSTFTIVDINSSGHVRVIEHGNPAYVLMRQTESVPVEKTPIQLKKWHDREVSFSEFNACIGDRILYFSDGVSQAGMGRPEYPLGWGRKNVIQQLKKWISWEDDISSRVLAMKTAIRARQIDGYEPKDDITCGVMYLRHPRSLLVVTGPPYSDTKDTELAQMVEAFEGRKVICGGTTASIIGRELDRDIDMNLDSLDPDVPPSSMMEGIDLITEGTLTLSKVADILERGQKPELMRANAATTLVSNLLDSDIIFFVVGTRINEAHQDPNLPVELDIRRNIIKKITNLLEEKYLKETHKRFI</sequence>
<dbReference type="EMBL" id="CP000478">
    <property type="protein sequence ID" value="ABK17532.1"/>
    <property type="molecule type" value="Genomic_DNA"/>
</dbReference>